<protein>
    <recommendedName>
        <fullName evidence="17">Protein polybromo-1</fullName>
    </recommendedName>
</protein>
<feature type="domain" description="Bromo" evidence="12">
    <location>
        <begin position="664"/>
        <end position="734"/>
    </location>
</feature>
<keyword evidence="10" id="KW-0175">Coiled coil</keyword>
<feature type="domain" description="Bromo" evidence="12">
    <location>
        <begin position="366"/>
        <end position="436"/>
    </location>
</feature>
<dbReference type="SMART" id="SM00439">
    <property type="entry name" value="BAH"/>
    <property type="match status" value="2"/>
</dbReference>
<feature type="domain" description="Bromo" evidence="12">
    <location>
        <begin position="206"/>
        <end position="276"/>
    </location>
</feature>
<evidence type="ECO:0000256" key="2">
    <source>
        <dbReference type="ARBA" id="ARBA00022737"/>
    </source>
</evidence>
<keyword evidence="16" id="KW-1185">Reference proteome</keyword>
<dbReference type="PROSITE" id="PS51038">
    <property type="entry name" value="BAH"/>
    <property type="match status" value="2"/>
</dbReference>
<dbReference type="InterPro" id="IPR001487">
    <property type="entry name" value="Bromodomain"/>
</dbReference>
<dbReference type="Pfam" id="PF00439">
    <property type="entry name" value="Bromodomain"/>
    <property type="match status" value="5"/>
</dbReference>
<feature type="compositionally biased region" description="Polar residues" evidence="11">
    <location>
        <begin position="1359"/>
        <end position="1375"/>
    </location>
</feature>
<dbReference type="FunFam" id="1.20.920.10:FF:000045">
    <property type="entry name" value="protein polybromo-1"/>
    <property type="match status" value="1"/>
</dbReference>
<dbReference type="SMART" id="SM00297">
    <property type="entry name" value="BROMO"/>
    <property type="match status" value="6"/>
</dbReference>
<evidence type="ECO:0008006" key="17">
    <source>
        <dbReference type="Google" id="ProtNLM"/>
    </source>
</evidence>
<dbReference type="CDD" id="cd05520">
    <property type="entry name" value="Bromo_polybromo_III"/>
    <property type="match status" value="1"/>
</dbReference>
<feature type="region of interest" description="Disordered" evidence="11">
    <location>
        <begin position="1352"/>
        <end position="1380"/>
    </location>
</feature>
<evidence type="ECO:0000313" key="15">
    <source>
        <dbReference type="EMBL" id="KAF7998132.1"/>
    </source>
</evidence>
<dbReference type="InterPro" id="IPR009071">
    <property type="entry name" value="HMG_box_dom"/>
</dbReference>
<feature type="domain" description="BAH" evidence="14">
    <location>
        <begin position="961"/>
        <end position="1079"/>
    </location>
</feature>
<keyword evidence="7 9" id="KW-0539">Nucleus</keyword>
<evidence type="ECO:0000256" key="7">
    <source>
        <dbReference type="ARBA" id="ARBA00023242"/>
    </source>
</evidence>
<dbReference type="SUPFAM" id="SSF47095">
    <property type="entry name" value="HMG-box"/>
    <property type="match status" value="1"/>
</dbReference>
<evidence type="ECO:0000256" key="11">
    <source>
        <dbReference type="SAM" id="MobiDB-lite"/>
    </source>
</evidence>
<dbReference type="InterPro" id="IPR018359">
    <property type="entry name" value="Bromodomain_CS"/>
</dbReference>
<evidence type="ECO:0000313" key="16">
    <source>
        <dbReference type="Proteomes" id="UP000639338"/>
    </source>
</evidence>
<keyword evidence="5 8" id="KW-0103">Bromodomain</keyword>
<dbReference type="SMART" id="SM00398">
    <property type="entry name" value="HMG"/>
    <property type="match status" value="1"/>
</dbReference>
<name>A0A835CW48_APHGI</name>
<feature type="compositionally biased region" description="Acidic residues" evidence="11">
    <location>
        <begin position="171"/>
        <end position="185"/>
    </location>
</feature>
<gene>
    <name evidence="15" type="ORF">HCN44_009530</name>
</gene>
<reference evidence="15 16" key="1">
    <citation type="submission" date="2020-08" db="EMBL/GenBank/DDBJ databases">
        <title>Aphidius gifuensis genome sequencing and assembly.</title>
        <authorList>
            <person name="Du Z."/>
        </authorList>
    </citation>
    <scope>NUCLEOTIDE SEQUENCE [LARGE SCALE GENOMIC DNA]</scope>
    <source>
        <strain evidence="15">YNYX2018</strain>
        <tissue evidence="15">Adults</tissue>
    </source>
</reference>
<dbReference type="PRINTS" id="PR00503">
    <property type="entry name" value="BROMODOMAIN"/>
</dbReference>
<dbReference type="OrthoDB" id="10009055at2759"/>
<dbReference type="InterPro" id="IPR037968">
    <property type="entry name" value="PBRM1_BD5"/>
</dbReference>
<dbReference type="GO" id="GO:0006338">
    <property type="term" value="P:chromatin remodeling"/>
    <property type="evidence" value="ECO:0007669"/>
    <property type="project" value="InterPro"/>
</dbReference>
<dbReference type="Pfam" id="PF00505">
    <property type="entry name" value="HMG_box"/>
    <property type="match status" value="1"/>
</dbReference>
<dbReference type="PANTHER" id="PTHR16062:SF19">
    <property type="entry name" value="PROTEIN POLYBROMO-1"/>
    <property type="match status" value="1"/>
</dbReference>
<dbReference type="EMBL" id="JACMRX010000001">
    <property type="protein sequence ID" value="KAF7998132.1"/>
    <property type="molecule type" value="Genomic_DNA"/>
</dbReference>
<dbReference type="Gene3D" id="2.30.30.490">
    <property type="match status" value="2"/>
</dbReference>
<dbReference type="SUPFAM" id="SSF47370">
    <property type="entry name" value="Bromodomain"/>
    <property type="match status" value="6"/>
</dbReference>
<comment type="caution">
    <text evidence="15">The sequence shown here is derived from an EMBL/GenBank/DDBJ whole genome shotgun (WGS) entry which is preliminary data.</text>
</comment>
<feature type="domain" description="Bromo" evidence="12">
    <location>
        <begin position="513"/>
        <end position="583"/>
    </location>
</feature>
<dbReference type="GO" id="GO:0016514">
    <property type="term" value="C:SWI/SNF complex"/>
    <property type="evidence" value="ECO:0007669"/>
    <property type="project" value="TreeGrafter"/>
</dbReference>
<dbReference type="Gene3D" id="1.20.920.10">
    <property type="entry name" value="Bromodomain-like"/>
    <property type="match status" value="6"/>
</dbReference>
<evidence type="ECO:0000259" key="13">
    <source>
        <dbReference type="PROSITE" id="PS50118"/>
    </source>
</evidence>
<evidence type="ECO:0000256" key="10">
    <source>
        <dbReference type="SAM" id="Coils"/>
    </source>
</evidence>
<evidence type="ECO:0000256" key="9">
    <source>
        <dbReference type="PROSITE-ProRule" id="PRU00267"/>
    </source>
</evidence>
<evidence type="ECO:0000256" key="4">
    <source>
        <dbReference type="ARBA" id="ARBA00023015"/>
    </source>
</evidence>
<dbReference type="GO" id="GO:0003677">
    <property type="term" value="F:DNA binding"/>
    <property type="evidence" value="ECO:0007669"/>
    <property type="project" value="UniProtKB-UniRule"/>
</dbReference>
<feature type="region of interest" description="Disordered" evidence="11">
    <location>
        <begin position="165"/>
        <end position="185"/>
    </location>
</feature>
<dbReference type="InterPro" id="IPR036910">
    <property type="entry name" value="HMG_box_dom_sf"/>
</dbReference>
<keyword evidence="4" id="KW-0805">Transcription regulation</keyword>
<dbReference type="PROSITE" id="PS50014">
    <property type="entry name" value="BROMODOMAIN_2"/>
    <property type="match status" value="5"/>
</dbReference>
<dbReference type="PROSITE" id="PS00633">
    <property type="entry name" value="BROMODOMAIN_1"/>
    <property type="match status" value="2"/>
</dbReference>
<dbReference type="InterPro" id="IPR043151">
    <property type="entry name" value="BAH_sf"/>
</dbReference>
<feature type="domain" description="HMG box" evidence="13">
    <location>
        <begin position="1383"/>
        <end position="1438"/>
    </location>
</feature>
<dbReference type="GO" id="GO:0006368">
    <property type="term" value="P:transcription elongation by RNA polymerase II"/>
    <property type="evidence" value="ECO:0007669"/>
    <property type="project" value="TreeGrafter"/>
</dbReference>
<dbReference type="CDD" id="cd05515">
    <property type="entry name" value="Bromo_polybromo_V"/>
    <property type="match status" value="1"/>
</dbReference>
<feature type="DNA-binding region" description="HMG box" evidence="9">
    <location>
        <begin position="1383"/>
        <end position="1438"/>
    </location>
</feature>
<dbReference type="CDD" id="cd05524">
    <property type="entry name" value="Bromo_polybromo_I"/>
    <property type="match status" value="1"/>
</dbReference>
<accession>A0A835CW48</accession>
<keyword evidence="6" id="KW-0804">Transcription</keyword>
<dbReference type="CDD" id="cd05517">
    <property type="entry name" value="Bromo_polybromo_II"/>
    <property type="match status" value="1"/>
</dbReference>
<sequence>MNKRRRTSSVASRGTEDDPEEIQPEPAKRRKKLDPSDLCQQLYDIIRNQKKEDGSLLCDAFIRVPKRRQEPGYYEVVTNPIDLLKVQQKLKTDEYRDMEDLSADIQLMINNAKAFYMRTSPEYKDASDLWDLCVTTKNRIMDEYEDCETKGKLILKVGRMSRKSTIRQDEYNEDTSEGSTNPDEELMQPYEDLFMAVMTATDPIDNNRPLHIVFQLKPSKKLYPEYYEVIETPIDLKTIARKIQDGSYNYLNEMERDLMLMCRNACHFNEPGSQIYKDAKLLKKIITAAAKKQDCGSGAFTKSLNAAQSTRSKRGRSAQLLIAQTSTLPDEDEESDDEDYEIAEVEENDNLQWQLFQTIRTAPNSQGIRMSEFFWKLPSKRNYPDYYKTIKYPISLLQIRSKIKKGEYGTISEVAGDMNVMFENAKKYNVHTSRLYKCAVKLQKIMQEKVQELLEFDQDSDSDCESTESSSQQPKLIKRASNVLTRGKYNDNIPLKKRLYALVKCVTEYVCEDGRQPMLLFMEKPSKKIYPDYYQVITEPIDMLGIEANIRAEKYQSENELIRDFKLMFNNCRQYNEEASLIYEDANTLERVLMDKVKELGPLPDNNIINNNNSNSSSSNIIKKVIPAVSSTPVKIGRPKKIVPLHVQKCRTMYDTIKDYHDSKGRQLSQIFMKLPNKNEYPDYYEVIKHPMNMEKIAASLKNSLYDSIDDLVSDFILMFDNACKYNEPDSQIYKDALILQRLVLQTKLQLSEDEESVPDVAAAVQEIIATIFTALYNHQDEEGRCYSDSMAELPEHDIIDGKKIRGLSLDLIKRRLDRGIYKRLDRFQEDIFSCFERARKLSRTDSQPFEDSIELQAFYIRTRDEVTRSGDLLHSSALNYSLHDLSTQVIDVKRTKIQQESCLPSEEESCDGNEIKIENNDSTKLTMTTTTTTTPITTTTITTTTSSNIENGNTMSFNQELYRAGDFIYVEPSERGMDQSVVLIERLWTNSEGQQTLYGNVFFRPSETYHIQSRKFLDKELFKSDTHIALPLSKIAGRCCVLSVKDYFRMIPYGFNEKDVYVCESRYSTRARSFKKIKAWNFEQEHIKLIPRDKIIEPKRVISVYKERLEKHKEEIAELEECEKLIDKEKPNIILFNVDDTDNTYFEQYNTCAGLVKTGDFVYVATDGGKQQIAQIDTIWSTKDGKCYFRGPWLLTPSEILHLPTKLFYKQELFLSIIECEHPIVAIVGKLAVLDYGEYICCRPTEIPEDDIFICESMYDEIKNIVKKLGIEGLKKYNHTSQVTEDEIYFFRRPINPAKVSSDVAQAQVSLKNIVSSTAHFEMEASPLLPKLEPEVLGMGTVLGVGEDSMDTGGPPSVGSTEAQPILTNTQTPVSSKKKSSGKKLVTGYILYSSKMRTQTTQNNPDSSFGEISRIVGNEWRKLPAGEKQVWEHRAVKINEANSGDASNGSSGINDRAPIDQVYECCWENCDWQFEDATDCIDHCIAEATGHVQSTFINAAPDVEFQCIWRGCGRMKKNVAPFPSLQRLARHVKEVHIHKGNGRIIPPNERSKNYMASKGPTILPPMESAIATQTNINNIPAAAQPEPLFVAVPPRPSRVLHSDAYLRYIEGLNVENRYISNWDKQMNATTENTTIPDMTKLPVEWLGNGVGNHGNVVNALWTLRNMMMRDVLAINKTL</sequence>
<dbReference type="InterPro" id="IPR001025">
    <property type="entry name" value="BAH_dom"/>
</dbReference>
<evidence type="ECO:0000256" key="6">
    <source>
        <dbReference type="ARBA" id="ARBA00023163"/>
    </source>
</evidence>
<dbReference type="CDD" id="cd04717">
    <property type="entry name" value="BAH_polybromo"/>
    <property type="match status" value="2"/>
</dbReference>
<dbReference type="GO" id="GO:0003682">
    <property type="term" value="F:chromatin binding"/>
    <property type="evidence" value="ECO:0007669"/>
    <property type="project" value="InterPro"/>
</dbReference>
<keyword evidence="9" id="KW-0238">DNA-binding</keyword>
<keyword evidence="2" id="KW-0677">Repeat</keyword>
<evidence type="ECO:0000259" key="14">
    <source>
        <dbReference type="PROSITE" id="PS51038"/>
    </source>
</evidence>
<feature type="domain" description="Bromo" evidence="12">
    <location>
        <begin position="53"/>
        <end position="123"/>
    </location>
</feature>
<feature type="domain" description="BAH" evidence="14">
    <location>
        <begin position="1155"/>
        <end position="1271"/>
    </location>
</feature>
<evidence type="ECO:0000256" key="1">
    <source>
        <dbReference type="ARBA" id="ARBA00004123"/>
    </source>
</evidence>
<comment type="subcellular location">
    <subcellularLocation>
        <location evidence="1">Nucleus</location>
    </subcellularLocation>
</comment>
<dbReference type="PROSITE" id="PS50118">
    <property type="entry name" value="HMG_BOX_2"/>
    <property type="match status" value="1"/>
</dbReference>
<evidence type="ECO:0000256" key="3">
    <source>
        <dbReference type="ARBA" id="ARBA00022853"/>
    </source>
</evidence>
<dbReference type="InterPro" id="IPR037382">
    <property type="entry name" value="Rsc/polybromo"/>
</dbReference>
<organism evidence="15 16">
    <name type="scientific">Aphidius gifuensis</name>
    <name type="common">Parasitoid wasp</name>
    <dbReference type="NCBI Taxonomy" id="684658"/>
    <lineage>
        <taxon>Eukaryota</taxon>
        <taxon>Metazoa</taxon>
        <taxon>Ecdysozoa</taxon>
        <taxon>Arthropoda</taxon>
        <taxon>Hexapoda</taxon>
        <taxon>Insecta</taxon>
        <taxon>Pterygota</taxon>
        <taxon>Neoptera</taxon>
        <taxon>Endopterygota</taxon>
        <taxon>Hymenoptera</taxon>
        <taxon>Apocrita</taxon>
        <taxon>Ichneumonoidea</taxon>
        <taxon>Braconidae</taxon>
        <taxon>Aphidiinae</taxon>
        <taxon>Aphidius</taxon>
    </lineage>
</organism>
<feature type="region of interest" description="Disordered" evidence="11">
    <location>
        <begin position="1"/>
        <end position="34"/>
    </location>
</feature>
<feature type="coiled-coil region" evidence="10">
    <location>
        <begin position="1103"/>
        <end position="1130"/>
    </location>
</feature>
<dbReference type="Proteomes" id="UP000639338">
    <property type="component" value="Unassembled WGS sequence"/>
</dbReference>
<dbReference type="GO" id="GO:0016586">
    <property type="term" value="C:RSC-type complex"/>
    <property type="evidence" value="ECO:0007669"/>
    <property type="project" value="InterPro"/>
</dbReference>
<dbReference type="FunFam" id="1.20.920.10:FF:000006">
    <property type="entry name" value="protein polybromo-1 isoform X1"/>
    <property type="match status" value="1"/>
</dbReference>
<keyword evidence="3" id="KW-0156">Chromatin regulator</keyword>
<dbReference type="CDD" id="cd05526">
    <property type="entry name" value="Bromo_polybromo_VI"/>
    <property type="match status" value="1"/>
</dbReference>
<dbReference type="Pfam" id="PF01426">
    <property type="entry name" value="BAH"/>
    <property type="match status" value="2"/>
</dbReference>
<evidence type="ECO:0000256" key="8">
    <source>
        <dbReference type="PROSITE-ProRule" id="PRU00035"/>
    </source>
</evidence>
<dbReference type="PANTHER" id="PTHR16062">
    <property type="entry name" value="SWI/SNF-RELATED"/>
    <property type="match status" value="1"/>
</dbReference>
<dbReference type="InterPro" id="IPR036427">
    <property type="entry name" value="Bromodomain-like_sf"/>
</dbReference>
<evidence type="ECO:0000259" key="12">
    <source>
        <dbReference type="PROSITE" id="PS50014"/>
    </source>
</evidence>
<evidence type="ECO:0000256" key="5">
    <source>
        <dbReference type="ARBA" id="ARBA00023117"/>
    </source>
</evidence>
<proteinExistence type="predicted"/>
<dbReference type="Gene3D" id="3.30.160.60">
    <property type="entry name" value="Classic Zinc Finger"/>
    <property type="match status" value="1"/>
</dbReference>